<reference evidence="1" key="3">
    <citation type="submission" date="2022-01" db="UniProtKB">
        <authorList>
            <consortium name="EnsemblPlants"/>
        </authorList>
    </citation>
    <scope>IDENTIFICATION</scope>
    <source>
        <strain evidence="1">subsp. vulgare</strain>
    </source>
</reference>
<dbReference type="EnsemblPlants" id="HORVU.MOREX.r3.7HG0717460.1">
    <property type="protein sequence ID" value="HORVU.MOREX.r3.7HG0717460.1.CDS1"/>
    <property type="gene ID" value="HORVU.MOREX.r3.7HG0717460"/>
</dbReference>
<dbReference type="AlphaFoldDB" id="A0A8I6Z6D9"/>
<dbReference type="EnsemblPlants" id="HORVU.MOREX.r3.7HG0717470.1">
    <property type="protein sequence ID" value="HORVU.MOREX.r3.7HG0717470.1.CDS1"/>
    <property type="gene ID" value="HORVU.MOREX.r3.7HG0717470"/>
</dbReference>
<dbReference type="EnsemblPlants" id="HORVU.MOREX.r3.7HG0717440.1">
    <property type="protein sequence ID" value="HORVU.MOREX.r3.7HG0717440.1.CDS1"/>
    <property type="gene ID" value="HORVU.MOREX.r3.7HG0717440"/>
</dbReference>
<reference evidence="2" key="1">
    <citation type="journal article" date="2012" name="Nature">
        <title>A physical, genetic and functional sequence assembly of the barley genome.</title>
        <authorList>
            <consortium name="The International Barley Genome Sequencing Consortium"/>
            <person name="Mayer K.F."/>
            <person name="Waugh R."/>
            <person name="Brown J.W."/>
            <person name="Schulman A."/>
            <person name="Langridge P."/>
            <person name="Platzer M."/>
            <person name="Fincher G.B."/>
            <person name="Muehlbauer G.J."/>
            <person name="Sato K."/>
            <person name="Close T.J."/>
            <person name="Wise R.P."/>
            <person name="Stein N."/>
        </authorList>
    </citation>
    <scope>NUCLEOTIDE SEQUENCE [LARGE SCALE GENOMIC DNA]</scope>
    <source>
        <strain evidence="2">cv. Morex</strain>
    </source>
</reference>
<proteinExistence type="predicted"/>
<dbReference type="PANTHER" id="PTHR36478:SF13">
    <property type="entry name" value="LISH DOMAIN-CONTAINING PROTEIN"/>
    <property type="match status" value="1"/>
</dbReference>
<dbReference type="Gramene" id="HORVU.MOREX.r3.7HG0717430.1">
    <property type="protein sequence ID" value="HORVU.MOREX.r3.7HG0717430.1.CDS1"/>
    <property type="gene ID" value="HORVU.MOREX.r3.7HG0717430"/>
</dbReference>
<dbReference type="Proteomes" id="UP000011116">
    <property type="component" value="Chromosome 7H"/>
</dbReference>
<dbReference type="Gramene" id="HORVU.MOREX.r3.7HG0717450.1">
    <property type="protein sequence ID" value="HORVU.MOREX.r3.7HG0717450.1.CDS1"/>
    <property type="gene ID" value="HORVU.MOREX.r3.7HG0717450"/>
</dbReference>
<dbReference type="PROSITE" id="PS50896">
    <property type="entry name" value="LISH"/>
    <property type="match status" value="1"/>
</dbReference>
<dbReference type="EnsemblPlants" id="HORVU.MOREX.r3.7HG0717450.1">
    <property type="protein sequence ID" value="HORVU.MOREX.r3.7HG0717450.1.CDS1"/>
    <property type="gene ID" value="HORVU.MOREX.r3.7HG0717450"/>
</dbReference>
<evidence type="ECO:0000313" key="1">
    <source>
        <dbReference type="EnsemblPlants" id="HORVU.MOREX.r3.7HG0717470.1.CDS1"/>
    </source>
</evidence>
<name>A0A8I6Z6D9_HORVV</name>
<accession>A0A8I6Z6D9</accession>
<dbReference type="InterPro" id="IPR006594">
    <property type="entry name" value="LisH"/>
</dbReference>
<keyword evidence="2" id="KW-1185">Reference proteome</keyword>
<evidence type="ECO:0000313" key="2">
    <source>
        <dbReference type="Proteomes" id="UP000011116"/>
    </source>
</evidence>
<dbReference type="Gramene" id="HORVU.MOREX.r3.7HG0717440.1">
    <property type="protein sequence ID" value="HORVU.MOREX.r3.7HG0717440.1.CDS1"/>
    <property type="gene ID" value="HORVU.MOREX.r3.7HG0717440"/>
</dbReference>
<dbReference type="EnsemblPlants" id="HORVU.MOREX.r3.7HG0717420.1">
    <property type="protein sequence ID" value="HORVU.MOREX.r3.7HG0717420.1.CDS1"/>
    <property type="gene ID" value="HORVU.MOREX.r3.7HG0717420"/>
</dbReference>
<reference evidence="1" key="2">
    <citation type="submission" date="2020-10" db="EMBL/GenBank/DDBJ databases">
        <authorList>
            <person name="Scholz U."/>
            <person name="Mascher M."/>
            <person name="Fiebig A."/>
        </authorList>
    </citation>
    <scope>NUCLEOTIDE SEQUENCE [LARGE SCALE GENOMIC DNA]</scope>
    <source>
        <strain evidence="1">cv. Morex</strain>
    </source>
</reference>
<dbReference type="Gramene" id="HORVU.MOREX.r3.7HG0717460.1">
    <property type="protein sequence ID" value="HORVU.MOREX.r3.7HG0717460.1.CDS1"/>
    <property type="gene ID" value="HORVU.MOREX.r3.7HG0717460"/>
</dbReference>
<sequence length="200" mass="23638">MAMDRQSEWIVLRRVLAFLKSRKLHRAAYALEKEARLKLDLPHLHDLFAKGRWRAADEYVTAFMSGKESTTPSASATLFVVRFERFVRALRRGHEAWAMRYFRRAIRPLMSSHPDEAAARAECNRAMLDRHSLHTNYPDDAAYREQRLIHFYRCVYQNEHISRSFNDIFDTNLRFMRATTAIGLRRHAHRPRRRTPTPAA</sequence>
<organism evidence="1 2">
    <name type="scientific">Hordeum vulgare subsp. vulgare</name>
    <name type="common">Domesticated barley</name>
    <dbReference type="NCBI Taxonomy" id="112509"/>
    <lineage>
        <taxon>Eukaryota</taxon>
        <taxon>Viridiplantae</taxon>
        <taxon>Streptophyta</taxon>
        <taxon>Embryophyta</taxon>
        <taxon>Tracheophyta</taxon>
        <taxon>Spermatophyta</taxon>
        <taxon>Magnoliopsida</taxon>
        <taxon>Liliopsida</taxon>
        <taxon>Poales</taxon>
        <taxon>Poaceae</taxon>
        <taxon>BOP clade</taxon>
        <taxon>Pooideae</taxon>
        <taxon>Triticodae</taxon>
        <taxon>Triticeae</taxon>
        <taxon>Hordeinae</taxon>
        <taxon>Hordeum</taxon>
    </lineage>
</organism>
<dbReference type="Gramene" id="HORVU.MOREX.r3.7HG0717420.1">
    <property type="protein sequence ID" value="HORVU.MOREX.r3.7HG0717420.1.CDS1"/>
    <property type="gene ID" value="HORVU.MOREX.r3.7HG0717420"/>
</dbReference>
<protein>
    <submittedName>
        <fullName evidence="1">Uncharacterized protein</fullName>
    </submittedName>
</protein>
<dbReference type="EnsemblPlants" id="HORVU.MOREX.r3.7HG0717430.1">
    <property type="protein sequence ID" value="HORVU.MOREX.r3.7HG0717430.1.CDS1"/>
    <property type="gene ID" value="HORVU.MOREX.r3.7HG0717430"/>
</dbReference>
<dbReference type="PANTHER" id="PTHR36478">
    <property type="entry name" value="OS04G0614237 PROTEIN-RELATED"/>
    <property type="match status" value="1"/>
</dbReference>
<dbReference type="Gramene" id="HORVU.MOREX.r3.7HG0717470.1">
    <property type="protein sequence ID" value="HORVU.MOREX.r3.7HG0717470.1.CDS1"/>
    <property type="gene ID" value="HORVU.MOREX.r3.7HG0717470"/>
</dbReference>